<gene>
    <name evidence="2" type="ORF">TSAR_005262</name>
</gene>
<dbReference type="AlphaFoldDB" id="A0A232FGK8"/>
<reference evidence="2 3" key="1">
    <citation type="journal article" date="2017" name="Curr. Biol.">
        <title>The Evolution of Venom by Co-option of Single-Copy Genes.</title>
        <authorList>
            <person name="Martinson E.O."/>
            <person name="Mrinalini"/>
            <person name="Kelkar Y.D."/>
            <person name="Chang C.H."/>
            <person name="Werren J.H."/>
        </authorList>
    </citation>
    <scope>NUCLEOTIDE SEQUENCE [LARGE SCALE GENOMIC DNA]</scope>
    <source>
        <strain evidence="2 3">Alberta</strain>
        <tissue evidence="2">Whole body</tissue>
    </source>
</reference>
<protein>
    <submittedName>
        <fullName evidence="2">Uncharacterized protein</fullName>
    </submittedName>
</protein>
<dbReference type="Proteomes" id="UP000215335">
    <property type="component" value="Unassembled WGS sequence"/>
</dbReference>
<comment type="caution">
    <text evidence="2">The sequence shown here is derived from an EMBL/GenBank/DDBJ whole genome shotgun (WGS) entry which is preliminary data.</text>
</comment>
<feature type="compositionally biased region" description="Polar residues" evidence="1">
    <location>
        <begin position="7"/>
        <end position="16"/>
    </location>
</feature>
<proteinExistence type="predicted"/>
<evidence type="ECO:0000256" key="1">
    <source>
        <dbReference type="SAM" id="MobiDB-lite"/>
    </source>
</evidence>
<evidence type="ECO:0000313" key="3">
    <source>
        <dbReference type="Proteomes" id="UP000215335"/>
    </source>
</evidence>
<sequence>MAAKVANSGSVQQQGSSEREECPAGVSYASVLNPTKAAPDTSTSSSATMMEFSSFKESVWSFLMVSRVSDQFYESRLAKTTSGTPLFLFNSRYGGRTVKTTGLYSRNAKETVDCFGCPKDNNKENIGGQISAMQNASETKGKSYRKTSRRFETQRYIATERRLYGNYVPHNNTPAPMEANPAVKAANITRSDGNVKEGTEEVIKNGDIGSDGEFQTVAPKSARRKEKLKEHREFVELLYRNKDKQRLHGRNGESNERSHKERDHIFNAKDGSKDKDKDKDKEKEKEAEVAVEETEHQPVKYSLKVIK</sequence>
<evidence type="ECO:0000313" key="2">
    <source>
        <dbReference type="EMBL" id="OXU29569.1"/>
    </source>
</evidence>
<feature type="compositionally biased region" description="Basic and acidic residues" evidence="1">
    <location>
        <begin position="245"/>
        <end position="298"/>
    </location>
</feature>
<feature type="region of interest" description="Disordered" evidence="1">
    <location>
        <begin position="245"/>
        <end position="307"/>
    </location>
</feature>
<organism evidence="2 3">
    <name type="scientific">Trichomalopsis sarcophagae</name>
    <dbReference type="NCBI Taxonomy" id="543379"/>
    <lineage>
        <taxon>Eukaryota</taxon>
        <taxon>Metazoa</taxon>
        <taxon>Ecdysozoa</taxon>
        <taxon>Arthropoda</taxon>
        <taxon>Hexapoda</taxon>
        <taxon>Insecta</taxon>
        <taxon>Pterygota</taxon>
        <taxon>Neoptera</taxon>
        <taxon>Endopterygota</taxon>
        <taxon>Hymenoptera</taxon>
        <taxon>Apocrita</taxon>
        <taxon>Proctotrupomorpha</taxon>
        <taxon>Chalcidoidea</taxon>
        <taxon>Pteromalidae</taxon>
        <taxon>Pteromalinae</taxon>
        <taxon>Trichomalopsis</taxon>
    </lineage>
</organism>
<feature type="region of interest" description="Disordered" evidence="1">
    <location>
        <begin position="204"/>
        <end position="227"/>
    </location>
</feature>
<name>A0A232FGK8_9HYME</name>
<feature type="region of interest" description="Disordered" evidence="1">
    <location>
        <begin position="1"/>
        <end position="25"/>
    </location>
</feature>
<dbReference type="EMBL" id="NNAY01000274">
    <property type="protein sequence ID" value="OXU29569.1"/>
    <property type="molecule type" value="Genomic_DNA"/>
</dbReference>
<accession>A0A232FGK8</accession>
<dbReference type="STRING" id="543379.A0A232FGK8"/>
<keyword evidence="3" id="KW-1185">Reference proteome</keyword>